<evidence type="ECO:0000313" key="3">
    <source>
        <dbReference type="Proteomes" id="UP000193334"/>
    </source>
</evidence>
<accession>A0A1W6LP68</accession>
<dbReference type="Gene3D" id="1.25.10.10">
    <property type="entry name" value="Leucine-rich Repeat Variant"/>
    <property type="match status" value="2"/>
</dbReference>
<dbReference type="PANTHER" id="PTHR12697:SF5">
    <property type="entry name" value="DEOXYHYPUSINE HYDROXYLASE"/>
    <property type="match status" value="1"/>
</dbReference>
<dbReference type="GO" id="GO:0016491">
    <property type="term" value="F:oxidoreductase activity"/>
    <property type="evidence" value="ECO:0007669"/>
    <property type="project" value="TreeGrafter"/>
</dbReference>
<sequence length="589" mass="65517" precursor="true">MSIKICKICLLAAMLSFTSLLSAATTKENWNDFLHYTAIGRYELAKSKAEAIIESEPDPVEMLELTQENPRGYSILLRVYNSNEQLKDAASSIIDIIEEGRYIKRTDPEIIRQEIKRLSTTIRGRIKAEKRLRNSGEFAVPYMLDAIGDESRKDEMPYITAALGKMGRDAVRPLCAALQMKDVAVKSEAVRALGSIGYSEALPYLKHVYETAETEELKKLAAKNLQKIKGSSLQVSASDLFFALGEDYYYHKDSLKPNAEFDFANVWFWDKTQKRLSREKVERGYFFELMCMRSCEWSLKADPETGEAIALWLDGFFKAQQTEIAMPEYFGDGHADAMTYAVTAGPEYLHQALSRAIKDKNNYITLNLVEALAASSGEASLLESFGTSQPLVDALEYDNTAVQLSAAIALGGANPTRDFVGSSLIIERLSTAIMQESAEELGEDKAAEYADRAFDVLDQLCSARNKIVDVSKAQKPLIRVIRSDSDKYRIEAAQVLAYLKTAEAQKSIANVALSEDFDKSVRMSVFDSLINSAKLNGSKLTDEQIDKLYSMTASRAVDPELRESSASAYGSLNLPSEKVKTLILDQARS</sequence>
<evidence type="ECO:0000256" key="1">
    <source>
        <dbReference type="SAM" id="SignalP"/>
    </source>
</evidence>
<name>A0A1W6LP68_9BACT</name>
<dbReference type="STRING" id="1941349.STSP1_01944"/>
<dbReference type="InterPro" id="IPR016024">
    <property type="entry name" value="ARM-type_fold"/>
</dbReference>
<proteinExistence type="predicted"/>
<reference evidence="3" key="1">
    <citation type="submission" date="2017-04" db="EMBL/GenBank/DDBJ databases">
        <title>Comparative genomics and description of representatives of a novel lineage of planctomycetes thriving in anoxic sediments.</title>
        <authorList>
            <person name="Spring S."/>
            <person name="Bunk B."/>
            <person name="Sproer C."/>
        </authorList>
    </citation>
    <scope>NUCLEOTIDE SEQUENCE [LARGE SCALE GENOMIC DNA]</scope>
    <source>
        <strain evidence="3">ST-PulAB-D4</strain>
    </source>
</reference>
<dbReference type="KEGG" id="pbp:STSP1_01944"/>
<dbReference type="AlphaFoldDB" id="A0A1W6LP68"/>
<dbReference type="EMBL" id="CP021023">
    <property type="protein sequence ID" value="ARN57533.1"/>
    <property type="molecule type" value="Genomic_DNA"/>
</dbReference>
<gene>
    <name evidence="2" type="ORF">STSP1_01944</name>
</gene>
<keyword evidence="3" id="KW-1185">Reference proteome</keyword>
<dbReference type="RefSeq" id="WP_085756169.1">
    <property type="nucleotide sequence ID" value="NZ_CP021023.1"/>
</dbReference>
<feature type="signal peptide" evidence="1">
    <location>
        <begin position="1"/>
        <end position="23"/>
    </location>
</feature>
<dbReference type="PANTHER" id="PTHR12697">
    <property type="entry name" value="PBS LYASE HEAT-LIKE PROTEIN"/>
    <property type="match status" value="1"/>
</dbReference>
<dbReference type="SUPFAM" id="SSF48371">
    <property type="entry name" value="ARM repeat"/>
    <property type="match status" value="1"/>
</dbReference>
<evidence type="ECO:0000313" key="2">
    <source>
        <dbReference type="EMBL" id="ARN57533.1"/>
    </source>
</evidence>
<evidence type="ECO:0008006" key="4">
    <source>
        <dbReference type="Google" id="ProtNLM"/>
    </source>
</evidence>
<dbReference type="InterPro" id="IPR011989">
    <property type="entry name" value="ARM-like"/>
</dbReference>
<dbReference type="Proteomes" id="UP000193334">
    <property type="component" value="Chromosome"/>
</dbReference>
<keyword evidence="1" id="KW-0732">Signal</keyword>
<dbReference type="Pfam" id="PF13646">
    <property type="entry name" value="HEAT_2"/>
    <property type="match status" value="1"/>
</dbReference>
<organism evidence="2 3">
    <name type="scientific">Sedimentisphaera salicampi</name>
    <dbReference type="NCBI Taxonomy" id="1941349"/>
    <lineage>
        <taxon>Bacteria</taxon>
        <taxon>Pseudomonadati</taxon>
        <taxon>Planctomycetota</taxon>
        <taxon>Phycisphaerae</taxon>
        <taxon>Sedimentisphaerales</taxon>
        <taxon>Sedimentisphaeraceae</taxon>
        <taxon>Sedimentisphaera</taxon>
    </lineage>
</organism>
<protein>
    <recommendedName>
        <fullName evidence="4">HEAT repeat domain-containing protein</fullName>
    </recommendedName>
</protein>
<feature type="chain" id="PRO_5012596922" description="HEAT repeat domain-containing protein" evidence="1">
    <location>
        <begin position="24"/>
        <end position="589"/>
    </location>
</feature>